<protein>
    <submittedName>
        <fullName evidence="3">Uncharacterized protein</fullName>
    </submittedName>
</protein>
<evidence type="ECO:0000256" key="2">
    <source>
        <dbReference type="SAM" id="MobiDB-lite"/>
    </source>
</evidence>
<proteinExistence type="predicted"/>
<dbReference type="STRING" id="1173701.A0A066XHW5"/>
<dbReference type="Proteomes" id="UP000027238">
    <property type="component" value="Unassembled WGS sequence"/>
</dbReference>
<sequence length="483" mass="54589">MPPITRSHMGNETPPNNLEDVDMTPVSAQPSQLQKISGENGEEHETEISFDMNSSKVQFSQEHQLLHDLPSELCDQGLQSLDTAMDMEAFDSTPETQASELDVIDASSHYQKNRTQDDTQFLQYDTATRRLVDQVVQLQTQLGEYESEILKLRHRNARVENMTKDSQCQLAVEKKLHLRRASEREAYIDRLHGKIHRLKVKIASNQAVNSQDKAIANSRKVSDDAIKASWKTMTYNIESLVASVLTGCPSEQDLNHHEHKDKDESCAVCQIDARQISLLQNDDMREYMVQKLVWDAITRRILPHDGGRFGKSWAGAPGQLLSALFNELVEVPEITKNAVMLLRWKAESAAMIDKALGVDNIELKYAVDEEHLGLCSFIPIDCPDITAARHSLYQGLQKIFKEAIEIYRILMQSRAHFYLDPVKTQEVVTYNPEFHEAEAYDKRLSEQSIVLLGISPSLVKIGNADGGNYNKSNRLVKASVICD</sequence>
<dbReference type="EMBL" id="JMSE01001019">
    <property type="protein sequence ID" value="KDN65615.1"/>
    <property type="molecule type" value="Genomic_DNA"/>
</dbReference>
<keyword evidence="4" id="KW-1185">Reference proteome</keyword>
<feature type="coiled-coil region" evidence="1">
    <location>
        <begin position="128"/>
        <end position="162"/>
    </location>
</feature>
<name>A0A066XHW5_COLSU</name>
<accession>A0A066XHW5</accession>
<evidence type="ECO:0000313" key="4">
    <source>
        <dbReference type="Proteomes" id="UP000027238"/>
    </source>
</evidence>
<organism evidence="3 4">
    <name type="scientific">Colletotrichum sublineola</name>
    <name type="common">Sorghum anthracnose fungus</name>
    <dbReference type="NCBI Taxonomy" id="1173701"/>
    <lineage>
        <taxon>Eukaryota</taxon>
        <taxon>Fungi</taxon>
        <taxon>Dikarya</taxon>
        <taxon>Ascomycota</taxon>
        <taxon>Pezizomycotina</taxon>
        <taxon>Sordariomycetes</taxon>
        <taxon>Hypocreomycetidae</taxon>
        <taxon>Glomerellales</taxon>
        <taxon>Glomerellaceae</taxon>
        <taxon>Colletotrichum</taxon>
        <taxon>Colletotrichum graminicola species complex</taxon>
    </lineage>
</organism>
<comment type="caution">
    <text evidence="3">The sequence shown here is derived from an EMBL/GenBank/DDBJ whole genome shotgun (WGS) entry which is preliminary data.</text>
</comment>
<evidence type="ECO:0000256" key="1">
    <source>
        <dbReference type="SAM" id="Coils"/>
    </source>
</evidence>
<dbReference type="HOGENOM" id="CLU_580026_0_0_1"/>
<feature type="region of interest" description="Disordered" evidence="2">
    <location>
        <begin position="1"/>
        <end position="46"/>
    </location>
</feature>
<evidence type="ECO:0000313" key="3">
    <source>
        <dbReference type="EMBL" id="KDN65615.1"/>
    </source>
</evidence>
<gene>
    <name evidence="3" type="ORF">CSUB01_03147</name>
</gene>
<dbReference type="OrthoDB" id="5213630at2759"/>
<dbReference type="AlphaFoldDB" id="A0A066XHW5"/>
<feature type="compositionally biased region" description="Polar residues" evidence="2">
    <location>
        <begin position="26"/>
        <end position="37"/>
    </location>
</feature>
<keyword evidence="1" id="KW-0175">Coiled coil</keyword>
<dbReference type="eggNOG" id="ENOG502SPSM">
    <property type="taxonomic scope" value="Eukaryota"/>
</dbReference>
<dbReference type="OMA" id="AFYLTNW"/>
<reference evidence="4" key="1">
    <citation type="journal article" date="2014" name="Genome Announc.">
        <title>Draft genome sequence of Colletotrichum sublineola, a destructive pathogen of cultivated sorghum.</title>
        <authorList>
            <person name="Baroncelli R."/>
            <person name="Sanz-Martin J.M."/>
            <person name="Rech G.E."/>
            <person name="Sukno S.A."/>
            <person name="Thon M.R."/>
        </authorList>
    </citation>
    <scope>NUCLEOTIDE SEQUENCE [LARGE SCALE GENOMIC DNA]</scope>
    <source>
        <strain evidence="4">TX430BB</strain>
    </source>
</reference>